<feature type="compositionally biased region" description="Acidic residues" evidence="1">
    <location>
        <begin position="375"/>
        <end position="389"/>
    </location>
</feature>
<evidence type="ECO:0000313" key="2">
    <source>
        <dbReference type="EMBL" id="KAF5375766.1"/>
    </source>
</evidence>
<dbReference type="OrthoDB" id="2757639at2759"/>
<sequence length="652" mass="73592">MPPPSPSKKRRPTLTGSLRSDILLLSSLLHGKQANGATAGRDRTNRKLSLLAYISNILLLGTHESPLAHAVHAVSGRIESETIECLVCSENTRTAKSSTSVPWTQPLEPGKLSPVDDVANDERGGLLLAHWQDTAESEYYKESYSLEEHLRDVFQILSHITVAPNQLNSVWAFLYLIHRRAFRKISSRINEIFSRYRSLSPFEAMATAVRDGNFRPIFQPFQVTLDIEHAERKVLNQSRFPGFNDDWRRDDLPDGNYTVTVTSQNIGQWLDGFAVLLNYLRRFYPLPAKGDQSNNPRWVPPTSGKVVAAVYCLKCFLKLKPVLKFITEVEGMGTLLHDLETLPKDMSENQFLGQFKTPAKLKPKLQMLGEMMNGDSDEDEDEDDDEAEAENAQFANTGDSRPSPEDLSDDEDEEEDELDDELDDQPRSPATRLMKSIYAVAAWMQSVDSLTSRAQTLVGIQFKVNIYRCSLQPVRANTKLKEKLARCFPEIDEFKNAHVGKILRRFHKATIHAEAALMGWVHSAPNVYFIYLVQFLRSDVLQALIKDGDIPIAVSKKCCFLCWLLHQLLNDLNGFNFILPGTHNQIFTWAPPPGTPRRVLLRLRDALLQVIQRYSTAHSAQSSAESAVLELYKSTAPADVIEVEAVINREFN</sequence>
<gene>
    <name evidence="3" type="ORF">D9757_006908</name>
    <name evidence="2" type="ORF">D9757_009018</name>
</gene>
<keyword evidence="4" id="KW-1185">Reference proteome</keyword>
<evidence type="ECO:0000313" key="3">
    <source>
        <dbReference type="EMBL" id="KAF5387213.1"/>
    </source>
</evidence>
<dbReference type="AlphaFoldDB" id="A0A8H5H2J2"/>
<dbReference type="EMBL" id="JAACJN010000095">
    <property type="protein sequence ID" value="KAF5375766.1"/>
    <property type="molecule type" value="Genomic_DNA"/>
</dbReference>
<organism evidence="2 4">
    <name type="scientific">Collybiopsis confluens</name>
    <dbReference type="NCBI Taxonomy" id="2823264"/>
    <lineage>
        <taxon>Eukaryota</taxon>
        <taxon>Fungi</taxon>
        <taxon>Dikarya</taxon>
        <taxon>Basidiomycota</taxon>
        <taxon>Agaricomycotina</taxon>
        <taxon>Agaricomycetes</taxon>
        <taxon>Agaricomycetidae</taxon>
        <taxon>Agaricales</taxon>
        <taxon>Marasmiineae</taxon>
        <taxon>Omphalotaceae</taxon>
        <taxon>Collybiopsis</taxon>
    </lineage>
</organism>
<feature type="region of interest" description="Disordered" evidence="1">
    <location>
        <begin position="371"/>
        <end position="429"/>
    </location>
</feature>
<comment type="caution">
    <text evidence="2">The sequence shown here is derived from an EMBL/GenBank/DDBJ whole genome shotgun (WGS) entry which is preliminary data.</text>
</comment>
<protein>
    <submittedName>
        <fullName evidence="2">Uncharacterized protein</fullName>
    </submittedName>
</protein>
<accession>A0A8H5H2J2</accession>
<dbReference type="Proteomes" id="UP000518752">
    <property type="component" value="Unassembled WGS sequence"/>
</dbReference>
<dbReference type="Pfam" id="PF14441">
    <property type="entry name" value="OTT_1508_deam"/>
    <property type="match status" value="1"/>
</dbReference>
<name>A0A8H5H2J2_9AGAR</name>
<feature type="compositionally biased region" description="Acidic residues" evidence="1">
    <location>
        <begin position="406"/>
        <end position="423"/>
    </location>
</feature>
<reference evidence="2 4" key="1">
    <citation type="journal article" date="2020" name="ISME J.">
        <title>Uncovering the hidden diversity of litter-decomposition mechanisms in mushroom-forming fungi.</title>
        <authorList>
            <person name="Floudas D."/>
            <person name="Bentzer J."/>
            <person name="Ahren D."/>
            <person name="Johansson T."/>
            <person name="Persson P."/>
            <person name="Tunlid A."/>
        </authorList>
    </citation>
    <scope>NUCLEOTIDE SEQUENCE [LARGE SCALE GENOMIC DNA]</scope>
    <source>
        <strain evidence="2 4">CBS 406.79</strain>
    </source>
</reference>
<dbReference type="InterPro" id="IPR027796">
    <property type="entry name" value="OTT_1508_deam-like"/>
</dbReference>
<evidence type="ECO:0000256" key="1">
    <source>
        <dbReference type="SAM" id="MobiDB-lite"/>
    </source>
</evidence>
<dbReference type="EMBL" id="JAACJN010000034">
    <property type="protein sequence ID" value="KAF5387213.1"/>
    <property type="molecule type" value="Genomic_DNA"/>
</dbReference>
<evidence type="ECO:0000313" key="4">
    <source>
        <dbReference type="Proteomes" id="UP000518752"/>
    </source>
</evidence>
<proteinExistence type="predicted"/>